<organism evidence="1 2">
    <name type="scientific">Lactuca saligna</name>
    <name type="common">Willowleaf lettuce</name>
    <dbReference type="NCBI Taxonomy" id="75948"/>
    <lineage>
        <taxon>Eukaryota</taxon>
        <taxon>Viridiplantae</taxon>
        <taxon>Streptophyta</taxon>
        <taxon>Embryophyta</taxon>
        <taxon>Tracheophyta</taxon>
        <taxon>Spermatophyta</taxon>
        <taxon>Magnoliopsida</taxon>
        <taxon>eudicotyledons</taxon>
        <taxon>Gunneridae</taxon>
        <taxon>Pentapetalae</taxon>
        <taxon>asterids</taxon>
        <taxon>campanulids</taxon>
        <taxon>Asterales</taxon>
        <taxon>Asteraceae</taxon>
        <taxon>Cichorioideae</taxon>
        <taxon>Cichorieae</taxon>
        <taxon>Lactucinae</taxon>
        <taxon>Lactuca</taxon>
    </lineage>
</organism>
<evidence type="ECO:0000313" key="1">
    <source>
        <dbReference type="EMBL" id="CAI9265317.1"/>
    </source>
</evidence>
<proteinExistence type="predicted"/>
<sequence length="144" mass="16706">MMEVSLSRPAHEKIPTMISVQKVSWLISTSKASKTVNVFEEDYDKIFRRALRDIFRGVCSLTQEEHNGGVGIAKGGISWLENGWKVARWWWWRLNLQQQIGPDFGWFVELRKWERMAVVSQNYDRRFDGKLCFSDGDGGCFNGV</sequence>
<protein>
    <submittedName>
        <fullName evidence="1">Uncharacterized protein</fullName>
    </submittedName>
</protein>
<evidence type="ECO:0000313" key="2">
    <source>
        <dbReference type="Proteomes" id="UP001177003"/>
    </source>
</evidence>
<accession>A0AA35VQ12</accession>
<dbReference type="AlphaFoldDB" id="A0AA35VQ12"/>
<keyword evidence="2" id="KW-1185">Reference proteome</keyword>
<gene>
    <name evidence="1" type="ORF">LSALG_LOCUS5927</name>
</gene>
<reference evidence="1" key="1">
    <citation type="submission" date="2023-04" db="EMBL/GenBank/DDBJ databases">
        <authorList>
            <person name="Vijverberg K."/>
            <person name="Xiong W."/>
            <person name="Schranz E."/>
        </authorList>
    </citation>
    <scope>NUCLEOTIDE SEQUENCE</scope>
</reference>
<dbReference type="EMBL" id="OX465086">
    <property type="protein sequence ID" value="CAI9265317.1"/>
    <property type="molecule type" value="Genomic_DNA"/>
</dbReference>
<dbReference type="Proteomes" id="UP001177003">
    <property type="component" value="Chromosome 0"/>
</dbReference>
<name>A0AA35VQ12_LACSI</name>